<dbReference type="SUPFAM" id="SSF56672">
    <property type="entry name" value="DNA/RNA polymerases"/>
    <property type="match status" value="1"/>
</dbReference>
<dbReference type="InterPro" id="IPR043502">
    <property type="entry name" value="DNA/RNA_pol_sf"/>
</dbReference>
<evidence type="ECO:0000313" key="3">
    <source>
        <dbReference type="Proteomes" id="UP000694680"/>
    </source>
</evidence>
<evidence type="ECO:0000259" key="1">
    <source>
        <dbReference type="PROSITE" id="PS50878"/>
    </source>
</evidence>
<reference evidence="2" key="1">
    <citation type="submission" date="2020-06" db="EMBL/GenBank/DDBJ databases">
        <authorList>
            <consortium name="Wellcome Sanger Institute Data Sharing"/>
        </authorList>
    </citation>
    <scope>NUCLEOTIDE SEQUENCE [LARGE SCALE GENOMIC DNA]</scope>
</reference>
<dbReference type="PROSITE" id="PS50878">
    <property type="entry name" value="RT_POL"/>
    <property type="match status" value="1"/>
</dbReference>
<dbReference type="CDD" id="cd01650">
    <property type="entry name" value="RT_nLTR_like"/>
    <property type="match status" value="1"/>
</dbReference>
<evidence type="ECO:0000313" key="2">
    <source>
        <dbReference type="Ensembl" id="ENSGWIP00000028881.1"/>
    </source>
</evidence>
<reference evidence="2" key="3">
    <citation type="submission" date="2025-09" db="UniProtKB">
        <authorList>
            <consortium name="Ensembl"/>
        </authorList>
    </citation>
    <scope>IDENTIFICATION</scope>
</reference>
<dbReference type="InterPro" id="IPR000477">
    <property type="entry name" value="RT_dom"/>
</dbReference>
<sequence length="488" mass="55307">MFEGIRKCRGAIDRSRARFIRRRQEKTYIRELNVNGTTVTDYFHILEEAKVFFEDLYRAGSTREDCVEEVVKSINVCLNQDDVNFCEGGVNVQEILHAIRLLNGNKSPGSDGLTSEFYKCFESGLSPILHGLFVAMHKEMRTPRTLMTGLVTLMHKKGERNDLGNYRPITLLNTDYKILAKVLANRLKEVISSIVGTTQAYGIPGRDIADTILSIKYTVQRMQEEGGIFLGLDLSKAFDRVEHSFLWRVLEKFGFGHNFITWLNSTFLLGRSIRQGCPLSALLYSLVAEPLASMINNNMDIGGIRTPGDREVKIIQFADDTNIMVKSEIDIEKVLGVLEIYCSASGARINQNKFVIMYCGGVEQSPGRWEFQQAEGRVRVLGVWIGGDQKEARDAVWREQLQGVMATLGLWRMRGLTVRGKVVMSNALVMSRLNHARVVYDIPGCVVASLDSIRTAFLWKGKRNLVAHWTMIGDKKKKRWPKFVGYKF</sequence>
<reference evidence="2" key="2">
    <citation type="submission" date="2025-08" db="UniProtKB">
        <authorList>
            <consortium name="Ensembl"/>
        </authorList>
    </citation>
    <scope>IDENTIFICATION</scope>
</reference>
<dbReference type="AlphaFoldDB" id="A0A8C5GDX8"/>
<dbReference type="PANTHER" id="PTHR31635:SF196">
    <property type="entry name" value="REVERSE TRANSCRIPTASE DOMAIN-CONTAINING PROTEIN-RELATED"/>
    <property type="match status" value="1"/>
</dbReference>
<accession>A0A8C5GDX8</accession>
<name>A0A8C5GDX8_GOUWI</name>
<dbReference type="PANTHER" id="PTHR31635">
    <property type="entry name" value="REVERSE TRANSCRIPTASE DOMAIN-CONTAINING PROTEIN-RELATED"/>
    <property type="match status" value="1"/>
</dbReference>
<dbReference type="Pfam" id="PF00078">
    <property type="entry name" value="RVT_1"/>
    <property type="match status" value="1"/>
</dbReference>
<feature type="domain" description="Reverse transcriptase" evidence="1">
    <location>
        <begin position="135"/>
        <end position="385"/>
    </location>
</feature>
<organism evidence="2 3">
    <name type="scientific">Gouania willdenowi</name>
    <name type="common">Blunt-snouted clingfish</name>
    <name type="synonym">Lepadogaster willdenowi</name>
    <dbReference type="NCBI Taxonomy" id="441366"/>
    <lineage>
        <taxon>Eukaryota</taxon>
        <taxon>Metazoa</taxon>
        <taxon>Chordata</taxon>
        <taxon>Craniata</taxon>
        <taxon>Vertebrata</taxon>
        <taxon>Euteleostomi</taxon>
        <taxon>Actinopterygii</taxon>
        <taxon>Neopterygii</taxon>
        <taxon>Teleostei</taxon>
        <taxon>Neoteleostei</taxon>
        <taxon>Acanthomorphata</taxon>
        <taxon>Ovalentaria</taxon>
        <taxon>Blenniimorphae</taxon>
        <taxon>Blenniiformes</taxon>
        <taxon>Gobiesocoidei</taxon>
        <taxon>Gobiesocidae</taxon>
        <taxon>Gobiesocinae</taxon>
        <taxon>Gouania</taxon>
    </lineage>
</organism>
<keyword evidence="3" id="KW-1185">Reference proteome</keyword>
<dbReference type="Ensembl" id="ENSGWIT00000031538.1">
    <property type="protein sequence ID" value="ENSGWIP00000028881.1"/>
    <property type="gene ID" value="ENSGWIG00000015116.1"/>
</dbReference>
<protein>
    <recommendedName>
        <fullName evidence="1">Reverse transcriptase domain-containing protein</fullName>
    </recommendedName>
</protein>
<dbReference type="Proteomes" id="UP000694680">
    <property type="component" value="Chromosome 22"/>
</dbReference>
<proteinExistence type="predicted"/>